<feature type="transmembrane region" description="Helical" evidence="1">
    <location>
        <begin position="66"/>
        <end position="85"/>
    </location>
</feature>
<feature type="transmembrane region" description="Helical" evidence="1">
    <location>
        <begin position="252"/>
        <end position="270"/>
    </location>
</feature>
<accession>A0A7D5EWC2</accession>
<feature type="transmembrane region" description="Helical" evidence="1">
    <location>
        <begin position="197"/>
        <end position="217"/>
    </location>
</feature>
<name>A0A7D5EWC2_9MICO</name>
<keyword evidence="1" id="KW-0812">Transmembrane</keyword>
<dbReference type="RefSeq" id="WP_178013403.1">
    <property type="nucleotide sequence ID" value="NZ_CP058316.1"/>
</dbReference>
<organism evidence="2 3">
    <name type="scientific">Microbacterium oleivorans</name>
    <dbReference type="NCBI Taxonomy" id="273677"/>
    <lineage>
        <taxon>Bacteria</taxon>
        <taxon>Bacillati</taxon>
        <taxon>Actinomycetota</taxon>
        <taxon>Actinomycetes</taxon>
        <taxon>Micrococcales</taxon>
        <taxon>Microbacteriaceae</taxon>
        <taxon>Microbacterium</taxon>
    </lineage>
</organism>
<keyword evidence="1" id="KW-1133">Transmembrane helix</keyword>
<feature type="transmembrane region" description="Helical" evidence="1">
    <location>
        <begin position="333"/>
        <end position="352"/>
    </location>
</feature>
<dbReference type="Proteomes" id="UP000509638">
    <property type="component" value="Chromosome"/>
</dbReference>
<feature type="transmembrane region" description="Helical" evidence="1">
    <location>
        <begin position="446"/>
        <end position="466"/>
    </location>
</feature>
<dbReference type="AlphaFoldDB" id="A0A7D5EWC2"/>
<feature type="transmembrane region" description="Helical" evidence="1">
    <location>
        <begin position="105"/>
        <end position="124"/>
    </location>
</feature>
<gene>
    <name evidence="2" type="ORF">HW566_12705</name>
</gene>
<feature type="transmembrane region" description="Helical" evidence="1">
    <location>
        <begin position="305"/>
        <end position="321"/>
    </location>
</feature>
<evidence type="ECO:0000313" key="2">
    <source>
        <dbReference type="EMBL" id="QLD12552.1"/>
    </source>
</evidence>
<dbReference type="EMBL" id="CP058316">
    <property type="protein sequence ID" value="QLD12552.1"/>
    <property type="molecule type" value="Genomic_DNA"/>
</dbReference>
<feature type="transmembrane region" description="Helical" evidence="1">
    <location>
        <begin position="282"/>
        <end position="299"/>
    </location>
</feature>
<evidence type="ECO:0000313" key="3">
    <source>
        <dbReference type="Proteomes" id="UP000509638"/>
    </source>
</evidence>
<dbReference type="Pfam" id="PF20176">
    <property type="entry name" value="DUF6541"/>
    <property type="match status" value="1"/>
</dbReference>
<feature type="transmembrane region" description="Helical" evidence="1">
    <location>
        <begin position="39"/>
        <end position="60"/>
    </location>
</feature>
<reference evidence="2 3" key="1">
    <citation type="submission" date="2020-06" db="EMBL/GenBank/DDBJ databases">
        <authorList>
            <person name="Jo H."/>
        </authorList>
    </citation>
    <scope>NUCLEOTIDE SEQUENCE [LARGE SCALE GENOMIC DNA]</scope>
    <source>
        <strain evidence="2 3">I46</strain>
    </source>
</reference>
<feature type="transmembrane region" description="Helical" evidence="1">
    <location>
        <begin position="406"/>
        <end position="426"/>
    </location>
</feature>
<dbReference type="InterPro" id="IPR046671">
    <property type="entry name" value="DUF6541"/>
</dbReference>
<evidence type="ECO:0000256" key="1">
    <source>
        <dbReference type="SAM" id="Phobius"/>
    </source>
</evidence>
<feature type="transmembrane region" description="Helical" evidence="1">
    <location>
        <begin position="487"/>
        <end position="505"/>
    </location>
</feature>
<protein>
    <submittedName>
        <fullName evidence="2">Uncharacterized protein</fullName>
    </submittedName>
</protein>
<keyword evidence="1" id="KW-0472">Membrane</keyword>
<feature type="transmembrane region" description="Helical" evidence="1">
    <location>
        <begin position="6"/>
        <end position="27"/>
    </location>
</feature>
<feature type="transmembrane region" description="Helical" evidence="1">
    <location>
        <begin position="229"/>
        <end position="246"/>
    </location>
</feature>
<feature type="transmembrane region" description="Helical" evidence="1">
    <location>
        <begin position="372"/>
        <end position="399"/>
    </location>
</feature>
<proteinExistence type="predicted"/>
<sequence>MSDWFGVWPVILLTIATVFLPGAVLVSAAGARGLDRLGLAAPTSFGLAGVVAVAAGLIGIPFTPVTFAIATLVTAVVALLVRLFLRRRLPERAAPVRPRRARGGVVTGVVVLVAAIAIPAVLIGRRVLRAFGGPENIAQLFDNVFHLNAVKHIAETQSGSSLTLGNLTEASRGFYPAAMHDLTAVVVQLGDFAVPTAANAMALVIAAAVWPISMIFLVTRVFGVRPAPILLAGVLSSTFGAFPLLLMSWGLVAPLITATAMLPVAVALLIQAFGRDSRRGQSRWTAVLALVPVSAGMALTHPSTIVAASVIASPFVIARIVADVRVHDDARRLRLLVSGAYLLGTVAAFVVARPDLGAAEWSAVESTTASVGAVVTSAPLGLAPTWAVTVLVALGAVVVVRSPRRWWPLLAGYLGVGLLYIVVASFADGPLRDAFSGVWYRDTPRIAALMPVATIPLAVLGGLAVVHGATTLTTRLARRRGLPLRRPARIALAVGTVLAVVFVPLSQGNQLREAESLVRYVYTYSDDARLISPEERELLEEVDAYVPADGVVVGDPGLGASLVYVYSDRTPLAPHIFGLRSPEEDLLLTRWDRVGRDPAVCEAIEELNAYWALSFPGLDALGRRADLPGLTDFDAPGIREVARVGDAVLYEATACGPVPQPDAGP</sequence>
<dbReference type="InterPro" id="IPR036259">
    <property type="entry name" value="MFS_trans_sf"/>
</dbReference>
<dbReference type="SUPFAM" id="SSF103473">
    <property type="entry name" value="MFS general substrate transporter"/>
    <property type="match status" value="1"/>
</dbReference>